<keyword evidence="3" id="KW-1185">Reference proteome</keyword>
<gene>
    <name evidence="2" type="ORF">GCM10011398_26670</name>
</gene>
<evidence type="ECO:0000256" key="1">
    <source>
        <dbReference type="SAM" id="MobiDB-lite"/>
    </source>
</evidence>
<dbReference type="AlphaFoldDB" id="A0A917M688"/>
<dbReference type="Proteomes" id="UP000622860">
    <property type="component" value="Unassembled WGS sequence"/>
</dbReference>
<evidence type="ECO:0000313" key="2">
    <source>
        <dbReference type="EMBL" id="GGG79974.1"/>
    </source>
</evidence>
<protein>
    <submittedName>
        <fullName evidence="2">Uncharacterized protein</fullName>
    </submittedName>
</protein>
<name>A0A917M688_9BACI</name>
<reference evidence="2" key="2">
    <citation type="submission" date="2020-09" db="EMBL/GenBank/DDBJ databases">
        <authorList>
            <person name="Sun Q."/>
            <person name="Zhou Y."/>
        </authorList>
    </citation>
    <scope>NUCLEOTIDE SEQUENCE</scope>
    <source>
        <strain evidence="2">CGMCC 1.12754</strain>
    </source>
</reference>
<dbReference type="RefSeq" id="WP_188455874.1">
    <property type="nucleotide sequence ID" value="NZ_BMFR01000011.1"/>
</dbReference>
<reference evidence="2" key="1">
    <citation type="journal article" date="2014" name="Int. J. Syst. Evol. Microbiol.">
        <title>Complete genome sequence of Corynebacterium casei LMG S-19264T (=DSM 44701T), isolated from a smear-ripened cheese.</title>
        <authorList>
            <consortium name="US DOE Joint Genome Institute (JGI-PGF)"/>
            <person name="Walter F."/>
            <person name="Albersmeier A."/>
            <person name="Kalinowski J."/>
            <person name="Ruckert C."/>
        </authorList>
    </citation>
    <scope>NUCLEOTIDE SEQUENCE</scope>
    <source>
        <strain evidence="2">CGMCC 1.12754</strain>
    </source>
</reference>
<sequence length="107" mass="12222">MDPNLVEKITRIVISKIEAHSTSFAHSEAAKTSNVSYQPLTEEELERWGDISIKLSKTRTETPPSNDYVPLTNDEIRQWKQISTLLGSGKQSNDDQSTEMVKFSRFY</sequence>
<comment type="caution">
    <text evidence="2">The sequence shown here is derived from an EMBL/GenBank/DDBJ whole genome shotgun (WGS) entry which is preliminary data.</text>
</comment>
<dbReference type="EMBL" id="BMFR01000011">
    <property type="protein sequence ID" value="GGG79974.1"/>
    <property type="molecule type" value="Genomic_DNA"/>
</dbReference>
<feature type="region of interest" description="Disordered" evidence="1">
    <location>
        <begin position="87"/>
        <end position="107"/>
    </location>
</feature>
<proteinExistence type="predicted"/>
<accession>A0A917M688</accession>
<organism evidence="2 3">
    <name type="scientific">Virgibacillus oceani</name>
    <dbReference type="NCBI Taxonomy" id="1479511"/>
    <lineage>
        <taxon>Bacteria</taxon>
        <taxon>Bacillati</taxon>
        <taxon>Bacillota</taxon>
        <taxon>Bacilli</taxon>
        <taxon>Bacillales</taxon>
        <taxon>Bacillaceae</taxon>
        <taxon>Virgibacillus</taxon>
    </lineage>
</organism>
<feature type="compositionally biased region" description="Polar residues" evidence="1">
    <location>
        <begin position="87"/>
        <end position="99"/>
    </location>
</feature>
<evidence type="ECO:0000313" key="3">
    <source>
        <dbReference type="Proteomes" id="UP000622860"/>
    </source>
</evidence>